<dbReference type="Pfam" id="PF02308">
    <property type="entry name" value="MgtC"/>
    <property type="match status" value="1"/>
</dbReference>
<dbReference type="InterPro" id="IPR003416">
    <property type="entry name" value="MgtC/SapB/SrpB/YhiD_fam"/>
</dbReference>
<sequence length="64" mass="6842">MRVVGLAAPLWDVHNGLGLPQLAELRLALLLSSLIGREREAKQKSAGLRSHTLVGVASALMVRT</sequence>
<evidence type="ECO:0000256" key="4">
    <source>
        <dbReference type="ARBA" id="ARBA00022692"/>
    </source>
</evidence>
<evidence type="ECO:0000313" key="8">
    <source>
        <dbReference type="EMBL" id="MER6980213.1"/>
    </source>
</evidence>
<evidence type="ECO:0000313" key="9">
    <source>
        <dbReference type="Proteomes" id="UP001458415"/>
    </source>
</evidence>
<evidence type="ECO:0000256" key="1">
    <source>
        <dbReference type="ARBA" id="ARBA00004651"/>
    </source>
</evidence>
<dbReference type="EMBL" id="JBEPCU010000508">
    <property type="protein sequence ID" value="MER6980213.1"/>
    <property type="molecule type" value="Genomic_DNA"/>
</dbReference>
<accession>A0ABV1W7P6</accession>
<dbReference type="PRINTS" id="PR01837">
    <property type="entry name" value="MGTCSAPBPROT"/>
</dbReference>
<protein>
    <submittedName>
        <fullName evidence="8">MgtC/SapB family protein</fullName>
    </submittedName>
</protein>
<reference evidence="8 9" key="1">
    <citation type="submission" date="2024-06" db="EMBL/GenBank/DDBJ databases">
        <title>The Natural Products Discovery Center: Release of the First 8490 Sequenced Strains for Exploring Actinobacteria Biosynthetic Diversity.</title>
        <authorList>
            <person name="Kalkreuter E."/>
            <person name="Kautsar S.A."/>
            <person name="Yang D."/>
            <person name="Bader C.D."/>
            <person name="Teijaro C.N."/>
            <person name="Fluegel L."/>
            <person name="Davis C.M."/>
            <person name="Simpson J.R."/>
            <person name="Lauterbach L."/>
            <person name="Steele A.D."/>
            <person name="Gui C."/>
            <person name="Meng S."/>
            <person name="Li G."/>
            <person name="Viehrig K."/>
            <person name="Ye F."/>
            <person name="Su P."/>
            <person name="Kiefer A.F."/>
            <person name="Nichols A."/>
            <person name="Cepeda A.J."/>
            <person name="Yan W."/>
            <person name="Fan B."/>
            <person name="Jiang Y."/>
            <person name="Adhikari A."/>
            <person name="Zheng C.-J."/>
            <person name="Schuster L."/>
            <person name="Cowan T.M."/>
            <person name="Smanski M.J."/>
            <person name="Chevrette M.G."/>
            <person name="De Carvalho L.P.S."/>
            <person name="Shen B."/>
        </authorList>
    </citation>
    <scope>NUCLEOTIDE SEQUENCE [LARGE SCALE GENOMIC DNA]</scope>
    <source>
        <strain evidence="8 9">NPDC000634</strain>
    </source>
</reference>
<dbReference type="InterPro" id="IPR049177">
    <property type="entry name" value="MgtC_SapB_SrpB_YhiD_N"/>
</dbReference>
<comment type="subcellular location">
    <subcellularLocation>
        <location evidence="1">Cell membrane</location>
        <topology evidence="1">Multi-pass membrane protein</topology>
    </subcellularLocation>
</comment>
<evidence type="ECO:0000256" key="2">
    <source>
        <dbReference type="ARBA" id="ARBA00009298"/>
    </source>
</evidence>
<evidence type="ECO:0000256" key="3">
    <source>
        <dbReference type="ARBA" id="ARBA00022475"/>
    </source>
</evidence>
<keyword evidence="6" id="KW-0472">Membrane</keyword>
<comment type="similarity">
    <text evidence="2">Belongs to the MgtC/SapB family.</text>
</comment>
<dbReference type="Proteomes" id="UP001458415">
    <property type="component" value="Unassembled WGS sequence"/>
</dbReference>
<evidence type="ECO:0000256" key="6">
    <source>
        <dbReference type="ARBA" id="ARBA00023136"/>
    </source>
</evidence>
<organism evidence="8 9">
    <name type="scientific">Streptomyces carpinensis</name>
    <dbReference type="NCBI Taxonomy" id="66369"/>
    <lineage>
        <taxon>Bacteria</taxon>
        <taxon>Bacillati</taxon>
        <taxon>Actinomycetota</taxon>
        <taxon>Actinomycetes</taxon>
        <taxon>Kitasatosporales</taxon>
        <taxon>Streptomycetaceae</taxon>
        <taxon>Streptomyces</taxon>
    </lineage>
</organism>
<gene>
    <name evidence="8" type="ORF">ABT317_25380</name>
</gene>
<keyword evidence="9" id="KW-1185">Reference proteome</keyword>
<evidence type="ECO:0000259" key="7">
    <source>
        <dbReference type="Pfam" id="PF02308"/>
    </source>
</evidence>
<keyword evidence="4" id="KW-0812">Transmembrane</keyword>
<keyword evidence="3" id="KW-1003">Cell membrane</keyword>
<name>A0ABV1W7P6_9ACTN</name>
<keyword evidence="5" id="KW-1133">Transmembrane helix</keyword>
<comment type="caution">
    <text evidence="8">The sequence shown here is derived from an EMBL/GenBank/DDBJ whole genome shotgun (WGS) entry which is preliminary data.</text>
</comment>
<evidence type="ECO:0000256" key="5">
    <source>
        <dbReference type="ARBA" id="ARBA00022989"/>
    </source>
</evidence>
<proteinExistence type="inferred from homology"/>
<feature type="domain" description="MgtC/SapB/SrpB/YhiD N-terminal" evidence="7">
    <location>
        <begin position="26"/>
        <end position="62"/>
    </location>
</feature>